<dbReference type="AlphaFoldDB" id="A0A0B7BAV6"/>
<keyword evidence="2" id="KW-0560">Oxidoreductase</keyword>
<evidence type="ECO:0000259" key="3">
    <source>
        <dbReference type="Pfam" id="PF00107"/>
    </source>
</evidence>
<sequence>MALEGYFIIASSSVKKIPVEASNISPTVFLSTVGLTGLTAYFGITEDAHVTKGANQTVVVSGAAGATGSAAGQIAKLEGCGQVVGICGSDSKCACLTEELGFDSAINYKTEVVAEKLKELCPGGVDVYFDNVGGSISDDVIRLMNPDSYVVLCGQIAIYNKNLPYPPPVPDEISAILETKNITRKRFLVLTYQEKFESAFDKLLELHTTGKIKVKETIEMGLSNTGRAFVSMMKGGNLGKQLVKVTEE</sequence>
<dbReference type="InterPro" id="IPR013149">
    <property type="entry name" value="ADH-like_C"/>
</dbReference>
<dbReference type="EMBL" id="HACG01043147">
    <property type="protein sequence ID" value="CEK90012.1"/>
    <property type="molecule type" value="Transcribed_RNA"/>
</dbReference>
<name>A0A0B7BAV6_9EUPU</name>
<dbReference type="InterPro" id="IPR045010">
    <property type="entry name" value="MDR_fam"/>
</dbReference>
<dbReference type="SUPFAM" id="SSF51735">
    <property type="entry name" value="NAD(P)-binding Rossmann-fold domains"/>
    <property type="match status" value="1"/>
</dbReference>
<proteinExistence type="predicted"/>
<feature type="domain" description="Alcohol dehydrogenase-like C-terminal" evidence="3">
    <location>
        <begin position="67"/>
        <end position="200"/>
    </location>
</feature>
<evidence type="ECO:0000313" key="5">
    <source>
        <dbReference type="EMBL" id="CEK90013.1"/>
    </source>
</evidence>
<dbReference type="GO" id="GO:0006693">
    <property type="term" value="P:prostaglandin metabolic process"/>
    <property type="evidence" value="ECO:0007669"/>
    <property type="project" value="TreeGrafter"/>
</dbReference>
<dbReference type="GO" id="GO:0047522">
    <property type="term" value="F:15-oxoprostaglandin 13-reductase [NAD(P)+] activity"/>
    <property type="evidence" value="ECO:0007669"/>
    <property type="project" value="UniProtKB-EC"/>
</dbReference>
<dbReference type="PANTHER" id="PTHR43205">
    <property type="entry name" value="PROSTAGLANDIN REDUCTASE"/>
    <property type="match status" value="1"/>
</dbReference>
<dbReference type="Pfam" id="PF00107">
    <property type="entry name" value="ADH_zinc_N"/>
    <property type="match status" value="1"/>
</dbReference>
<dbReference type="EMBL" id="HACG01043148">
    <property type="protein sequence ID" value="CEK90013.1"/>
    <property type="molecule type" value="Transcribed_RNA"/>
</dbReference>
<gene>
    <name evidence="4" type="primary">ORF174260</name>
    <name evidence="5" type="synonym">ORF174264</name>
</gene>
<dbReference type="FunFam" id="3.40.50.720:FF:000121">
    <property type="entry name" value="Prostaglandin reductase 2"/>
    <property type="match status" value="1"/>
</dbReference>
<accession>A0A0B7BAV6</accession>
<dbReference type="Gene3D" id="3.40.50.720">
    <property type="entry name" value="NAD(P)-binding Rossmann-like Domain"/>
    <property type="match status" value="1"/>
</dbReference>
<evidence type="ECO:0000313" key="4">
    <source>
        <dbReference type="EMBL" id="CEK90012.1"/>
    </source>
</evidence>
<evidence type="ECO:0000256" key="2">
    <source>
        <dbReference type="ARBA" id="ARBA00023002"/>
    </source>
</evidence>
<reference evidence="4" key="1">
    <citation type="submission" date="2014-12" db="EMBL/GenBank/DDBJ databases">
        <title>Insight into the proteome of Arion vulgaris.</title>
        <authorList>
            <person name="Aradska J."/>
            <person name="Bulat T."/>
            <person name="Smidak R."/>
            <person name="Sarate P."/>
            <person name="Gangsoo J."/>
            <person name="Sialana F."/>
            <person name="Bilban M."/>
            <person name="Lubec G."/>
        </authorList>
    </citation>
    <scope>NUCLEOTIDE SEQUENCE</scope>
    <source>
        <tissue evidence="4">Skin</tissue>
    </source>
</reference>
<dbReference type="EC" id="1.3.1.48" evidence="1"/>
<evidence type="ECO:0000256" key="1">
    <source>
        <dbReference type="ARBA" id="ARBA00011981"/>
    </source>
</evidence>
<dbReference type="InterPro" id="IPR036291">
    <property type="entry name" value="NAD(P)-bd_dom_sf"/>
</dbReference>
<protein>
    <recommendedName>
        <fullName evidence="1">15-oxoprostaglandin 13-reductase</fullName>
        <ecNumber evidence="1">1.3.1.48</ecNumber>
    </recommendedName>
</protein>
<organism evidence="4">
    <name type="scientific">Arion vulgaris</name>
    <dbReference type="NCBI Taxonomy" id="1028688"/>
    <lineage>
        <taxon>Eukaryota</taxon>
        <taxon>Metazoa</taxon>
        <taxon>Spiralia</taxon>
        <taxon>Lophotrochozoa</taxon>
        <taxon>Mollusca</taxon>
        <taxon>Gastropoda</taxon>
        <taxon>Heterobranchia</taxon>
        <taxon>Euthyneura</taxon>
        <taxon>Panpulmonata</taxon>
        <taxon>Eupulmonata</taxon>
        <taxon>Stylommatophora</taxon>
        <taxon>Helicina</taxon>
        <taxon>Arionoidea</taxon>
        <taxon>Arionidae</taxon>
        <taxon>Arion</taxon>
    </lineage>
</organism>
<dbReference type="PANTHER" id="PTHR43205:SF5">
    <property type="entry name" value="PROSTAGLANDIN REDUCTASE 2"/>
    <property type="match status" value="1"/>
</dbReference>